<organism evidence="3 4">
    <name type="scientific">Glossina pallidipes</name>
    <name type="common">Tsetse fly</name>
    <dbReference type="NCBI Taxonomy" id="7398"/>
    <lineage>
        <taxon>Eukaryota</taxon>
        <taxon>Metazoa</taxon>
        <taxon>Ecdysozoa</taxon>
        <taxon>Arthropoda</taxon>
        <taxon>Hexapoda</taxon>
        <taxon>Insecta</taxon>
        <taxon>Pterygota</taxon>
        <taxon>Neoptera</taxon>
        <taxon>Endopterygota</taxon>
        <taxon>Diptera</taxon>
        <taxon>Brachycera</taxon>
        <taxon>Muscomorpha</taxon>
        <taxon>Hippoboscoidea</taxon>
        <taxon>Glossinidae</taxon>
        <taxon>Glossina</taxon>
    </lineage>
</organism>
<dbReference type="AlphaFoldDB" id="A0A1B0AFK2"/>
<dbReference type="PANTHER" id="PTHR21224:SF1">
    <property type="entry name" value="INTEGRATOR COMPLEX SUBUNIT 1"/>
    <property type="match status" value="1"/>
</dbReference>
<evidence type="ECO:0000256" key="1">
    <source>
        <dbReference type="PROSITE-ProRule" id="PRU00042"/>
    </source>
</evidence>
<evidence type="ECO:0000259" key="2">
    <source>
        <dbReference type="PROSITE" id="PS50157"/>
    </source>
</evidence>
<feature type="domain" description="C2H2-type" evidence="2">
    <location>
        <begin position="195"/>
        <end position="218"/>
    </location>
</feature>
<dbReference type="InterPro" id="IPR038902">
    <property type="entry name" value="INTS1"/>
</dbReference>
<sequence>MISFLPKISLLHATCVKKSYRDKYRLTDHFRKVHVSKGRKVSDICGGCMSNGNLFERQMLEHDGKPTPELFFFRISTRRPETRLDMVTNVVIDEACAWNNVYKKPIIMIKYGADTLEGLHFIGLLENLFGILQISKPNKEAIGRVFSFGFARRRQPKAAEYVLRPRYFALAYELDRCPKSPISETYDPHTGDILYACQWCPKTFNSNANMHAHRKKVHPKVWEEAQRSRFSEVCDAIKELLNKGQQQECHTRNFLKFLCKTSTLVEVRYSRISPLELWIHNGKLVKFAQELLSYTCFNTCMFSFTATMFQTAPDDYAKHLAEIYKAFLLQRDDCLRTLRVFLRGLVRMLRNDIHLVAFCKVFLNSRPEVNKHIESSEFRDRIPFYCRHNMLVHAAFSFAASKVGEHLFKS</sequence>
<reference evidence="4" key="1">
    <citation type="submission" date="2014-03" db="EMBL/GenBank/DDBJ databases">
        <authorList>
            <person name="Aksoy S."/>
            <person name="Warren W."/>
            <person name="Wilson R.K."/>
        </authorList>
    </citation>
    <scope>NUCLEOTIDE SEQUENCE [LARGE SCALE GENOMIC DNA]</scope>
    <source>
        <strain evidence="4">IAEA</strain>
    </source>
</reference>
<keyword evidence="1" id="KW-0862">Zinc</keyword>
<keyword evidence="1" id="KW-0479">Metal-binding</keyword>
<dbReference type="GO" id="GO:0032039">
    <property type="term" value="C:integrator complex"/>
    <property type="evidence" value="ECO:0007669"/>
    <property type="project" value="InterPro"/>
</dbReference>
<proteinExistence type="predicted"/>
<dbReference type="SMART" id="SM00355">
    <property type="entry name" value="ZnF_C2H2"/>
    <property type="match status" value="2"/>
</dbReference>
<dbReference type="PROSITE" id="PS00028">
    <property type="entry name" value="ZINC_FINGER_C2H2_1"/>
    <property type="match status" value="1"/>
</dbReference>
<dbReference type="GO" id="GO:0008270">
    <property type="term" value="F:zinc ion binding"/>
    <property type="evidence" value="ECO:0007669"/>
    <property type="project" value="UniProtKB-KW"/>
</dbReference>
<dbReference type="GO" id="GO:0034474">
    <property type="term" value="P:U2 snRNA 3'-end processing"/>
    <property type="evidence" value="ECO:0007669"/>
    <property type="project" value="InterPro"/>
</dbReference>
<dbReference type="STRING" id="7398.A0A1B0AFK2"/>
<dbReference type="VEuPathDB" id="VectorBase:GPAI044113"/>
<dbReference type="EnsemblMetazoa" id="GPAI044113-RA">
    <property type="protein sequence ID" value="GPAI044113-PA"/>
    <property type="gene ID" value="GPAI044113"/>
</dbReference>
<dbReference type="InterPro" id="IPR022145">
    <property type="entry name" value="INTS1_RPB2-bd"/>
</dbReference>
<accession>A0A1B0AFK2</accession>
<dbReference type="SUPFAM" id="SSF57667">
    <property type="entry name" value="beta-beta-alpha zinc fingers"/>
    <property type="match status" value="1"/>
</dbReference>
<dbReference type="InterPro" id="IPR013087">
    <property type="entry name" value="Znf_C2H2_type"/>
</dbReference>
<dbReference type="Proteomes" id="UP000092445">
    <property type="component" value="Unassembled WGS sequence"/>
</dbReference>
<dbReference type="InterPro" id="IPR036236">
    <property type="entry name" value="Znf_C2H2_sf"/>
</dbReference>
<evidence type="ECO:0000313" key="3">
    <source>
        <dbReference type="EnsemblMetazoa" id="GPAI044113-PA"/>
    </source>
</evidence>
<reference evidence="3" key="2">
    <citation type="submission" date="2020-05" db="UniProtKB">
        <authorList>
            <consortium name="EnsemblMetazoa"/>
        </authorList>
    </citation>
    <scope>IDENTIFICATION</scope>
    <source>
        <strain evidence="3">IAEA</strain>
    </source>
</reference>
<evidence type="ECO:0000313" key="4">
    <source>
        <dbReference type="Proteomes" id="UP000092445"/>
    </source>
</evidence>
<protein>
    <recommendedName>
        <fullName evidence="2">C2H2-type domain-containing protein</fullName>
    </recommendedName>
</protein>
<keyword evidence="1" id="KW-0863">Zinc-finger</keyword>
<dbReference type="Pfam" id="PF12432">
    <property type="entry name" value="INTS1_RP2B-bd"/>
    <property type="match status" value="1"/>
</dbReference>
<dbReference type="Gene3D" id="3.30.160.60">
    <property type="entry name" value="Classic Zinc Finger"/>
    <property type="match status" value="1"/>
</dbReference>
<dbReference type="PANTHER" id="PTHR21224">
    <property type="entry name" value="INTEGRATOR COMPLEX SUBUNIT 1"/>
    <property type="match status" value="1"/>
</dbReference>
<dbReference type="PROSITE" id="PS50157">
    <property type="entry name" value="ZINC_FINGER_C2H2_2"/>
    <property type="match status" value="1"/>
</dbReference>
<name>A0A1B0AFK2_GLOPL</name>
<keyword evidence="4" id="KW-1185">Reference proteome</keyword>